<keyword evidence="3" id="KW-1185">Reference proteome</keyword>
<proteinExistence type="predicted"/>
<dbReference type="Proteomes" id="UP001290455">
    <property type="component" value="Unassembled WGS sequence"/>
</dbReference>
<dbReference type="EMBL" id="JAXOFX010000008">
    <property type="protein sequence ID" value="MDZ5472714.1"/>
    <property type="molecule type" value="Genomic_DNA"/>
</dbReference>
<dbReference type="PANTHER" id="PTHR21666:SF270">
    <property type="entry name" value="MUREIN HYDROLASE ACTIVATOR ENVC"/>
    <property type="match status" value="1"/>
</dbReference>
<name>A0ABU5IZX4_9BACI</name>
<dbReference type="GO" id="GO:0016787">
    <property type="term" value="F:hydrolase activity"/>
    <property type="evidence" value="ECO:0007669"/>
    <property type="project" value="UniProtKB-KW"/>
</dbReference>
<dbReference type="InterPro" id="IPR016047">
    <property type="entry name" value="M23ase_b-sheet_dom"/>
</dbReference>
<dbReference type="EC" id="3.4.-.-" evidence="2"/>
<keyword evidence="2" id="KW-0378">Hydrolase</keyword>
<evidence type="ECO:0000259" key="1">
    <source>
        <dbReference type="Pfam" id="PF01551"/>
    </source>
</evidence>
<dbReference type="PANTHER" id="PTHR21666">
    <property type="entry name" value="PEPTIDASE-RELATED"/>
    <property type="match status" value="1"/>
</dbReference>
<dbReference type="Pfam" id="PF01551">
    <property type="entry name" value="Peptidase_M23"/>
    <property type="match status" value="1"/>
</dbReference>
<comment type="caution">
    <text evidence="2">The sequence shown here is derived from an EMBL/GenBank/DDBJ whole genome shotgun (WGS) entry which is preliminary data.</text>
</comment>
<feature type="domain" description="M23ase beta-sheet core" evidence="1">
    <location>
        <begin position="6"/>
        <end position="67"/>
    </location>
</feature>
<evidence type="ECO:0000313" key="3">
    <source>
        <dbReference type="Proteomes" id="UP001290455"/>
    </source>
</evidence>
<gene>
    <name evidence="2" type="ORF">SM124_13350</name>
</gene>
<evidence type="ECO:0000313" key="2">
    <source>
        <dbReference type="EMBL" id="MDZ5472714.1"/>
    </source>
</evidence>
<dbReference type="Gene3D" id="2.70.70.10">
    <property type="entry name" value="Glucose Permease (Domain IIA)"/>
    <property type="match status" value="1"/>
</dbReference>
<protein>
    <submittedName>
        <fullName evidence="2">M23 family metallopeptidase</fullName>
        <ecNumber evidence="2">3.4.-.-</ecNumber>
    </submittedName>
</protein>
<accession>A0ABU5IZX4</accession>
<dbReference type="InterPro" id="IPR011055">
    <property type="entry name" value="Dup_hybrid_motif"/>
</dbReference>
<organism evidence="2 3">
    <name type="scientific">Robertmurraya mangrovi</name>
    <dbReference type="NCBI Taxonomy" id="3098077"/>
    <lineage>
        <taxon>Bacteria</taxon>
        <taxon>Bacillati</taxon>
        <taxon>Bacillota</taxon>
        <taxon>Bacilli</taxon>
        <taxon>Bacillales</taxon>
        <taxon>Bacillaceae</taxon>
        <taxon>Robertmurraya</taxon>
    </lineage>
</organism>
<dbReference type="CDD" id="cd12797">
    <property type="entry name" value="M23_peptidase"/>
    <property type="match status" value="1"/>
</dbReference>
<sequence length="159" mass="17610">MSGTGLGGYAIVVVIKDKNNYAHAYAYLDSVTVKVGAHVKKGQVVGKQGSTGCSTGSHLHYEIRKTCSLSYGWIVDHIKNYFETIEYFTKYISIKSDEKITLHLPSSANTWTVYKLDKLPIKANPANIVGTLKPSKFGGLKYKILDSPMKDVYTNQKTI</sequence>
<dbReference type="RefSeq" id="WP_322447106.1">
    <property type="nucleotide sequence ID" value="NZ_JAXOFX010000008.1"/>
</dbReference>
<dbReference type="InterPro" id="IPR050570">
    <property type="entry name" value="Cell_wall_metabolism_enzyme"/>
</dbReference>
<reference evidence="2 3" key="1">
    <citation type="submission" date="2023-11" db="EMBL/GenBank/DDBJ databases">
        <title>Bacillus jintuensis, isolated from a mudflat on the Beibu Gulf coast.</title>
        <authorList>
            <person name="Li M."/>
        </authorList>
    </citation>
    <scope>NUCLEOTIDE SEQUENCE [LARGE SCALE GENOMIC DNA]</scope>
    <source>
        <strain evidence="2 3">31A1R</strain>
    </source>
</reference>
<dbReference type="SUPFAM" id="SSF51261">
    <property type="entry name" value="Duplicated hybrid motif"/>
    <property type="match status" value="1"/>
</dbReference>